<gene>
    <name evidence="1" type="ORF">GOBAR_AA26344</name>
</gene>
<name>A0A2P5WTC4_GOSBA</name>
<dbReference type="AlphaFoldDB" id="A0A2P5WTC4"/>
<dbReference type="Proteomes" id="UP000239757">
    <property type="component" value="Unassembled WGS sequence"/>
</dbReference>
<sequence length="119" mass="13242">MTDSQGGCGWKVVRRWSVWLAQGWFGGKERERKEGQCRIWGGGCLGVGRMKVEWLKMARVGDKEWGASIMGDGLRAQGRGKRVGRQFAEGKKREGKRRLELDWWGKTVVGGMAGSRSGG</sequence>
<proteinExistence type="predicted"/>
<protein>
    <submittedName>
        <fullName evidence="1">Uncharacterized protein</fullName>
    </submittedName>
</protein>
<evidence type="ECO:0000313" key="2">
    <source>
        <dbReference type="Proteomes" id="UP000239757"/>
    </source>
</evidence>
<organism evidence="1 2">
    <name type="scientific">Gossypium barbadense</name>
    <name type="common">Sea Island cotton</name>
    <name type="synonym">Hibiscus barbadensis</name>
    <dbReference type="NCBI Taxonomy" id="3634"/>
    <lineage>
        <taxon>Eukaryota</taxon>
        <taxon>Viridiplantae</taxon>
        <taxon>Streptophyta</taxon>
        <taxon>Embryophyta</taxon>
        <taxon>Tracheophyta</taxon>
        <taxon>Spermatophyta</taxon>
        <taxon>Magnoliopsida</taxon>
        <taxon>eudicotyledons</taxon>
        <taxon>Gunneridae</taxon>
        <taxon>Pentapetalae</taxon>
        <taxon>rosids</taxon>
        <taxon>malvids</taxon>
        <taxon>Malvales</taxon>
        <taxon>Malvaceae</taxon>
        <taxon>Malvoideae</taxon>
        <taxon>Gossypium</taxon>
    </lineage>
</organism>
<reference evidence="1 2" key="1">
    <citation type="submission" date="2015-01" db="EMBL/GenBank/DDBJ databases">
        <title>Genome of allotetraploid Gossypium barbadense reveals genomic plasticity and fiber elongation in cotton evolution.</title>
        <authorList>
            <person name="Chen X."/>
            <person name="Liu X."/>
            <person name="Zhao B."/>
            <person name="Zheng H."/>
            <person name="Hu Y."/>
            <person name="Lu G."/>
            <person name="Yang C."/>
            <person name="Chen J."/>
            <person name="Shan C."/>
            <person name="Zhang L."/>
            <person name="Zhou Y."/>
            <person name="Wang L."/>
            <person name="Guo W."/>
            <person name="Bai Y."/>
            <person name="Ruan J."/>
            <person name="Shangguan X."/>
            <person name="Mao Y."/>
            <person name="Jiang J."/>
            <person name="Zhu Y."/>
            <person name="Lei J."/>
            <person name="Kang H."/>
            <person name="Chen S."/>
            <person name="He X."/>
            <person name="Wang R."/>
            <person name="Wang Y."/>
            <person name="Chen J."/>
            <person name="Wang L."/>
            <person name="Yu S."/>
            <person name="Wang B."/>
            <person name="Wei J."/>
            <person name="Song S."/>
            <person name="Lu X."/>
            <person name="Gao Z."/>
            <person name="Gu W."/>
            <person name="Deng X."/>
            <person name="Ma D."/>
            <person name="Wang S."/>
            <person name="Liang W."/>
            <person name="Fang L."/>
            <person name="Cai C."/>
            <person name="Zhu X."/>
            <person name="Zhou B."/>
            <person name="Zhang Y."/>
            <person name="Chen Z."/>
            <person name="Xu S."/>
            <person name="Zhu R."/>
            <person name="Wang S."/>
            <person name="Zhang T."/>
            <person name="Zhao G."/>
        </authorList>
    </citation>
    <scope>NUCLEOTIDE SEQUENCE [LARGE SCALE GENOMIC DNA]</scope>
    <source>
        <strain evidence="2">cv. Xinhai21</strain>
        <tissue evidence="1">Leaf</tissue>
    </source>
</reference>
<dbReference type="EMBL" id="KZ666570">
    <property type="protein sequence ID" value="PPR94327.1"/>
    <property type="molecule type" value="Genomic_DNA"/>
</dbReference>
<accession>A0A2P5WTC4</accession>
<evidence type="ECO:0000313" key="1">
    <source>
        <dbReference type="EMBL" id="PPR94327.1"/>
    </source>
</evidence>